<evidence type="ECO:0000256" key="4">
    <source>
        <dbReference type="ARBA" id="ARBA00022692"/>
    </source>
</evidence>
<dbReference type="PRINTS" id="PR01449">
    <property type="entry name" value="BKCHANNELA"/>
</dbReference>
<organism evidence="12 13">
    <name type="scientific">Apteryx owenii</name>
    <name type="common">Little spotted kiwi</name>
    <dbReference type="NCBI Taxonomy" id="8824"/>
    <lineage>
        <taxon>Eukaryota</taxon>
        <taxon>Metazoa</taxon>
        <taxon>Chordata</taxon>
        <taxon>Craniata</taxon>
        <taxon>Vertebrata</taxon>
        <taxon>Euteleostomi</taxon>
        <taxon>Archelosauria</taxon>
        <taxon>Archosauria</taxon>
        <taxon>Dinosauria</taxon>
        <taxon>Saurischia</taxon>
        <taxon>Theropoda</taxon>
        <taxon>Coelurosauria</taxon>
        <taxon>Aves</taxon>
        <taxon>Palaeognathae</taxon>
        <taxon>Apterygiformes</taxon>
        <taxon>Apterygidae</taxon>
        <taxon>Apteryx</taxon>
    </lineage>
</organism>
<dbReference type="Pfam" id="PF03493">
    <property type="entry name" value="BK_channel_a"/>
    <property type="match status" value="1"/>
</dbReference>
<dbReference type="Ensembl" id="ENSAOWT00000002826.1">
    <property type="protein sequence ID" value="ENSAOWP00000002466.1"/>
    <property type="gene ID" value="ENSAOWG00000001767.1"/>
</dbReference>
<name>A0A8B9NZ84_APTOW</name>
<dbReference type="Proteomes" id="UP000694424">
    <property type="component" value="Unplaced"/>
</dbReference>
<keyword evidence="13" id="KW-1185">Reference proteome</keyword>
<feature type="domain" description="Calcium-activated potassium channel BK alpha subunit" evidence="11">
    <location>
        <begin position="40"/>
        <end position="75"/>
    </location>
</feature>
<dbReference type="PANTHER" id="PTHR10027:SF23">
    <property type="entry name" value="POTASSIUM CHANNEL SUBFAMILY U MEMBER 1"/>
    <property type="match status" value="1"/>
</dbReference>
<keyword evidence="3" id="KW-0633">Potassium transport</keyword>
<evidence type="ECO:0000256" key="2">
    <source>
        <dbReference type="ARBA" id="ARBA00022448"/>
    </source>
</evidence>
<dbReference type="PANTHER" id="PTHR10027">
    <property type="entry name" value="CALCIUM-ACTIVATED POTASSIUM CHANNEL ALPHA CHAIN"/>
    <property type="match status" value="1"/>
</dbReference>
<dbReference type="InterPro" id="IPR003929">
    <property type="entry name" value="K_chnl_BK_asu"/>
</dbReference>
<evidence type="ECO:0000256" key="6">
    <source>
        <dbReference type="ARBA" id="ARBA00022958"/>
    </source>
</evidence>
<evidence type="ECO:0000313" key="13">
    <source>
        <dbReference type="Proteomes" id="UP000694424"/>
    </source>
</evidence>
<evidence type="ECO:0000256" key="5">
    <source>
        <dbReference type="ARBA" id="ARBA00022826"/>
    </source>
</evidence>
<evidence type="ECO:0000256" key="3">
    <source>
        <dbReference type="ARBA" id="ARBA00022538"/>
    </source>
</evidence>
<keyword evidence="7" id="KW-1133">Transmembrane helix</keyword>
<reference evidence="12" key="1">
    <citation type="submission" date="2025-08" db="UniProtKB">
        <authorList>
            <consortium name="Ensembl"/>
        </authorList>
    </citation>
    <scope>IDENTIFICATION</scope>
</reference>
<keyword evidence="5" id="KW-0631">Potassium channel</keyword>
<reference evidence="12" key="2">
    <citation type="submission" date="2025-09" db="UniProtKB">
        <authorList>
            <consortium name="Ensembl"/>
        </authorList>
    </citation>
    <scope>IDENTIFICATION</scope>
</reference>
<protein>
    <recommendedName>
        <fullName evidence="11">Calcium-activated potassium channel BK alpha subunit domain-containing protein</fullName>
    </recommendedName>
</protein>
<accession>A0A8B9NZ84</accession>
<keyword evidence="4" id="KW-0812">Transmembrane</keyword>
<dbReference type="GO" id="GO:0016020">
    <property type="term" value="C:membrane"/>
    <property type="evidence" value="ECO:0007669"/>
    <property type="project" value="UniProtKB-SubCell"/>
</dbReference>
<evidence type="ECO:0000256" key="8">
    <source>
        <dbReference type="ARBA" id="ARBA00023065"/>
    </source>
</evidence>
<keyword evidence="6" id="KW-0630">Potassium</keyword>
<keyword evidence="8" id="KW-0406">Ion transport</keyword>
<evidence type="ECO:0000256" key="10">
    <source>
        <dbReference type="ARBA" id="ARBA00023303"/>
    </source>
</evidence>
<keyword evidence="2" id="KW-0813">Transport</keyword>
<evidence type="ECO:0000256" key="1">
    <source>
        <dbReference type="ARBA" id="ARBA00004141"/>
    </source>
</evidence>
<evidence type="ECO:0000313" key="12">
    <source>
        <dbReference type="Ensembl" id="ENSAOWP00000002466.1"/>
    </source>
</evidence>
<evidence type="ECO:0000259" key="11">
    <source>
        <dbReference type="Pfam" id="PF03493"/>
    </source>
</evidence>
<dbReference type="AlphaFoldDB" id="A0A8B9NZ84"/>
<evidence type="ECO:0000256" key="7">
    <source>
        <dbReference type="ARBA" id="ARBA00022989"/>
    </source>
</evidence>
<comment type="subcellular location">
    <subcellularLocation>
        <location evidence="1">Membrane</location>
        <topology evidence="1">Multi-pass membrane protein</topology>
    </subcellularLocation>
</comment>
<dbReference type="GO" id="GO:0005267">
    <property type="term" value="F:potassium channel activity"/>
    <property type="evidence" value="ECO:0007669"/>
    <property type="project" value="UniProtKB-KW"/>
</dbReference>
<keyword evidence="10" id="KW-0407">Ion channel</keyword>
<evidence type="ECO:0000256" key="9">
    <source>
        <dbReference type="ARBA" id="ARBA00023136"/>
    </source>
</evidence>
<proteinExistence type="predicted"/>
<dbReference type="InterPro" id="IPR047871">
    <property type="entry name" value="K_chnl_Slo-like"/>
</dbReference>
<sequence>PRVLSIKNNYPNTRVILQIIQSRNKVYLPNIPNWDWRTGDSIICFAELKLGFIAQSCLVPGLSTLLTNLFIGKENTEVHPPLIFLLFCDCDLLSFPRLCFVKLNLVLLGIELKFGSQGESTILINPSVQIKLHRNTMGFFIARSLAESKLHQSEACCIFY</sequence>
<keyword evidence="9" id="KW-0472">Membrane</keyword>